<proteinExistence type="predicted"/>
<dbReference type="RefSeq" id="WP_111332919.1">
    <property type="nucleotide sequence ID" value="NZ_CP030032.1"/>
</dbReference>
<keyword evidence="2" id="KW-1185">Reference proteome</keyword>
<evidence type="ECO:0000313" key="2">
    <source>
        <dbReference type="Proteomes" id="UP000249799"/>
    </source>
</evidence>
<gene>
    <name evidence="1" type="ORF">DN745_05760</name>
</gene>
<dbReference type="AlphaFoldDB" id="A0A2Z4FJ58"/>
<evidence type="ECO:0000313" key="1">
    <source>
        <dbReference type="EMBL" id="AWV88870.1"/>
    </source>
</evidence>
<reference evidence="1 2" key="1">
    <citation type="submission" date="2018-06" db="EMBL/GenBank/DDBJ databases">
        <title>Lujinxingia sediminis gen. nov. sp. nov., a new facultative anaerobic member of the class Deltaproteobacteria, and proposal of Lujinxingaceae fam. nov.</title>
        <authorList>
            <person name="Guo L.-Y."/>
            <person name="Li C.-M."/>
            <person name="Wang S."/>
            <person name="Du Z.-J."/>
        </authorList>
    </citation>
    <scope>NUCLEOTIDE SEQUENCE [LARGE SCALE GENOMIC DNA]</scope>
    <source>
        <strain evidence="1 2">FA350</strain>
    </source>
</reference>
<accession>A0A2Z4FJ58</accession>
<dbReference type="EMBL" id="CP030032">
    <property type="protein sequence ID" value="AWV88870.1"/>
    <property type="molecule type" value="Genomic_DNA"/>
</dbReference>
<protein>
    <submittedName>
        <fullName evidence="1">Uncharacterized protein</fullName>
    </submittedName>
</protein>
<organism evidence="1 2">
    <name type="scientific">Bradymonas sediminis</name>
    <dbReference type="NCBI Taxonomy" id="1548548"/>
    <lineage>
        <taxon>Bacteria</taxon>
        <taxon>Deltaproteobacteria</taxon>
        <taxon>Bradymonadales</taxon>
        <taxon>Bradymonadaceae</taxon>
        <taxon>Bradymonas</taxon>
    </lineage>
</organism>
<dbReference type="OrthoDB" id="9993061at2"/>
<sequence>MNRNPKHILRRLSHLTALLAALALLAPGCRTATATSSQGVQTTQQPIASTDQIPEGTDLRLSLNQKLDTQDTREGDSFSATLLNPLVTPAGEVVVPAQATVTGRVTGVAPSTSANEQAAIRLDVQQINFDGQSYPMSADITQTGVEAHADGDEMRTGAAVGGVTGIALGAIIGRSVGSAVVGGILGAGAGTAISLGTGTTNAELPAGSTMTIRTTKAVPIH</sequence>
<name>A0A2Z4FJ58_9DELT</name>
<dbReference type="Proteomes" id="UP000249799">
    <property type="component" value="Chromosome"/>
</dbReference>
<dbReference type="KEGG" id="bsed:DN745_05760"/>